<gene>
    <name evidence="2" type="ORF">PGAL8A_00320100</name>
</gene>
<dbReference type="Proteomes" id="UP000220797">
    <property type="component" value="Unassembled WGS sequence"/>
</dbReference>
<dbReference type="AlphaFoldDB" id="A0A1J1GTZ8"/>
<accession>A0A1J1GTZ8</accession>
<keyword evidence="1" id="KW-0812">Transmembrane</keyword>
<keyword evidence="3" id="KW-1185">Reference proteome</keyword>
<feature type="transmembrane region" description="Helical" evidence="1">
    <location>
        <begin position="44"/>
        <end position="62"/>
    </location>
</feature>
<organism evidence="2 3">
    <name type="scientific">Plasmodium gallinaceum</name>
    <dbReference type="NCBI Taxonomy" id="5849"/>
    <lineage>
        <taxon>Eukaryota</taxon>
        <taxon>Sar</taxon>
        <taxon>Alveolata</taxon>
        <taxon>Apicomplexa</taxon>
        <taxon>Aconoidasida</taxon>
        <taxon>Haemosporida</taxon>
        <taxon>Plasmodiidae</taxon>
        <taxon>Plasmodium</taxon>
        <taxon>Plasmodium (Haemamoeba)</taxon>
    </lineage>
</organism>
<comment type="caution">
    <text evidence="2">The sequence shown here is derived from an EMBL/GenBank/DDBJ whole genome shotgun (WGS) entry which is preliminary data.</text>
</comment>
<keyword evidence="1" id="KW-1133">Transmembrane helix</keyword>
<name>A0A1J1GTZ8_PLAGA</name>
<dbReference type="OMA" id="PILMYKE"/>
<proteinExistence type="predicted"/>
<dbReference type="GeneID" id="39731734"/>
<dbReference type="RefSeq" id="XP_028528796.1">
    <property type="nucleotide sequence ID" value="XM_028672223.1"/>
</dbReference>
<protein>
    <submittedName>
        <fullName evidence="2">Uncharacterized protein</fullName>
    </submittedName>
</protein>
<dbReference type="VEuPathDB" id="PlasmoDB:PGAL8A_00320100"/>
<evidence type="ECO:0000313" key="3">
    <source>
        <dbReference type="Proteomes" id="UP000220797"/>
    </source>
</evidence>
<feature type="transmembrane region" description="Helical" evidence="1">
    <location>
        <begin position="74"/>
        <end position="99"/>
    </location>
</feature>
<feature type="transmembrane region" description="Helical" evidence="1">
    <location>
        <begin position="119"/>
        <end position="142"/>
    </location>
</feature>
<dbReference type="EMBL" id="CVMV01000045">
    <property type="protein sequence ID" value="CRG95988.1"/>
    <property type="molecule type" value="Genomic_DNA"/>
</dbReference>
<feature type="transmembrane region" description="Helical" evidence="1">
    <location>
        <begin position="20"/>
        <end position="38"/>
    </location>
</feature>
<dbReference type="OrthoDB" id="386624at2759"/>
<evidence type="ECO:0000256" key="1">
    <source>
        <dbReference type="SAM" id="Phobius"/>
    </source>
</evidence>
<sequence>METNCIQDEDLYTISKKKAMIFFIISLFLAFFKVVLFIFDTLAFCILIIFILLSMFLGYSGLISRNPSLVCAKAYVGVVFFCIMLDFLISFLCCCYIYRLAVGDYDYMHITKVDYIYSYFIFISVVVFCLLSTIINIFSIYYTRKFKKLIIPFQMRNEKKDVCLV</sequence>
<evidence type="ECO:0000313" key="2">
    <source>
        <dbReference type="EMBL" id="CRG95988.1"/>
    </source>
</evidence>
<reference evidence="2" key="1">
    <citation type="submission" date="2015-04" db="EMBL/GenBank/DDBJ databases">
        <authorList>
            <consortium name="Pathogen Informatics"/>
        </authorList>
    </citation>
    <scope>NUCLEOTIDE SEQUENCE [LARGE SCALE GENOMIC DNA]</scope>
    <source>
        <strain evidence="2">8A</strain>
    </source>
</reference>
<keyword evidence="1" id="KW-0472">Membrane</keyword>